<organism evidence="2">
    <name type="scientific">Tetraselmis sp. GSL018</name>
    <dbReference type="NCBI Taxonomy" id="582737"/>
    <lineage>
        <taxon>Eukaryota</taxon>
        <taxon>Viridiplantae</taxon>
        <taxon>Chlorophyta</taxon>
        <taxon>core chlorophytes</taxon>
        <taxon>Chlorodendrophyceae</taxon>
        <taxon>Chlorodendrales</taxon>
        <taxon>Chlorodendraceae</taxon>
        <taxon>Tetraselmis</taxon>
    </lineage>
</organism>
<proteinExistence type="predicted"/>
<reference evidence="2" key="1">
    <citation type="submission" date="2014-05" db="EMBL/GenBank/DDBJ databases">
        <title>The transcriptome of the halophilic microalga Tetraselmis sp. GSL018 isolated from the Great Salt Lake, Utah.</title>
        <authorList>
            <person name="Jinkerson R.E."/>
            <person name="D'Adamo S."/>
            <person name="Posewitz M.C."/>
        </authorList>
    </citation>
    <scope>NUCLEOTIDE SEQUENCE</scope>
    <source>
        <strain evidence="2">GSL018</strain>
    </source>
</reference>
<evidence type="ECO:0000256" key="1">
    <source>
        <dbReference type="SAM" id="MobiDB-lite"/>
    </source>
</evidence>
<feature type="compositionally biased region" description="Basic and acidic residues" evidence="1">
    <location>
        <begin position="44"/>
        <end position="68"/>
    </location>
</feature>
<feature type="region of interest" description="Disordered" evidence="1">
    <location>
        <begin position="1"/>
        <end position="188"/>
    </location>
</feature>
<name>A0A061R148_9CHLO</name>
<evidence type="ECO:0000313" key="2">
    <source>
        <dbReference type="EMBL" id="JAC64440.1"/>
    </source>
</evidence>
<gene>
    <name evidence="2" type="ORF">TSPGSL018_18304</name>
</gene>
<feature type="compositionally biased region" description="Low complexity" evidence="1">
    <location>
        <begin position="25"/>
        <end position="37"/>
    </location>
</feature>
<feature type="compositionally biased region" description="Low complexity" evidence="1">
    <location>
        <begin position="84"/>
        <end position="95"/>
    </location>
</feature>
<dbReference type="AlphaFoldDB" id="A0A061R148"/>
<feature type="compositionally biased region" description="Low complexity" evidence="1">
    <location>
        <begin position="173"/>
        <end position="188"/>
    </location>
</feature>
<accession>A0A061R148</accession>
<dbReference type="EMBL" id="GBEZ01022400">
    <property type="protein sequence ID" value="JAC64440.1"/>
    <property type="molecule type" value="Transcribed_RNA"/>
</dbReference>
<protein>
    <submittedName>
        <fullName evidence="2">Uncharacterized protein</fullName>
    </submittedName>
</protein>
<feature type="compositionally biased region" description="Low complexity" evidence="1">
    <location>
        <begin position="135"/>
        <end position="164"/>
    </location>
</feature>
<sequence>MNFFGAPTRREERPPPSLTCLNPQAKTSASNSSSAKPKVVKRKLTPEEQEKLRREEEAKRLKANRDFSDLLSGGASAKSQPQRAAPSKSTTAPAPLSRSATPKAVKPSKEPLIPCARCDGKGCSKCSRAAERVQPPAKAASSAPGAPRPAKAPAAAPAARGTAPGRPPSEPSGRAQAQRANGAAAPPA</sequence>
<feature type="non-terminal residue" evidence="2">
    <location>
        <position position="188"/>
    </location>
</feature>